<dbReference type="InterPro" id="IPR029044">
    <property type="entry name" value="Nucleotide-diphossugar_trans"/>
</dbReference>
<evidence type="ECO:0000313" key="2">
    <source>
        <dbReference type="EMBL" id="SHE49799.1"/>
    </source>
</evidence>
<dbReference type="SUPFAM" id="SSF53448">
    <property type="entry name" value="Nucleotide-diphospho-sugar transferases"/>
    <property type="match status" value="1"/>
</dbReference>
<dbReference type="InterPro" id="IPR001173">
    <property type="entry name" value="Glyco_trans_2-like"/>
</dbReference>
<evidence type="ECO:0000313" key="3">
    <source>
        <dbReference type="Proteomes" id="UP000184170"/>
    </source>
</evidence>
<proteinExistence type="predicted"/>
<dbReference type="Proteomes" id="UP000184170">
    <property type="component" value="Unassembled WGS sequence"/>
</dbReference>
<name>A0A1M4TZC3_9GAMM</name>
<dbReference type="Pfam" id="PF00535">
    <property type="entry name" value="Glycos_transf_2"/>
    <property type="match status" value="1"/>
</dbReference>
<dbReference type="OrthoDB" id="9802524at2"/>
<keyword evidence="3" id="KW-1185">Reference proteome</keyword>
<sequence length="250" mass="28546">MQKVSVITVCFNSVATIRDAIESVLGQDYPNIEYIIVDGGSSDGTMDIVHEYAGRIAKVVSEPDDGIYDAMNKGIRSASGDIIGMLNSDDVYSDVKVISDIVEQFNVSRVDSVYADLSIVDRVNLDKTVRFCSSKDFSVSRVRWGWMVPHPTFFVRKRCYDEFGLYKLDYRVSADFEMVARLLWKEKVTFSRLPRCIVKMRNGGISTTGFWWRIHQNLEIVRACKENGIYTNIFLVMLKVPMKLLEYLKA</sequence>
<dbReference type="CDD" id="cd06433">
    <property type="entry name" value="GT_2_WfgS_like"/>
    <property type="match status" value="1"/>
</dbReference>
<protein>
    <submittedName>
        <fullName evidence="2">Glycosyltransferase involved in cell wall bisynthesis</fullName>
    </submittedName>
</protein>
<dbReference type="AlphaFoldDB" id="A0A1M4TZC3"/>
<dbReference type="PANTHER" id="PTHR22916">
    <property type="entry name" value="GLYCOSYLTRANSFERASE"/>
    <property type="match status" value="1"/>
</dbReference>
<dbReference type="RefSeq" id="WP_073274361.1">
    <property type="nucleotide sequence ID" value="NZ_FQVA01000001.1"/>
</dbReference>
<feature type="domain" description="Glycosyltransferase 2-like" evidence="1">
    <location>
        <begin position="5"/>
        <end position="122"/>
    </location>
</feature>
<accession>A0A1M4TZC3</accession>
<dbReference type="STRING" id="494016.SAMN04487965_0018"/>
<keyword evidence="2" id="KW-0808">Transferase</keyword>
<dbReference type="EMBL" id="FQVA01000001">
    <property type="protein sequence ID" value="SHE49799.1"/>
    <property type="molecule type" value="Genomic_DNA"/>
</dbReference>
<organism evidence="2 3">
    <name type="scientific">Microbulbifer donghaiensis</name>
    <dbReference type="NCBI Taxonomy" id="494016"/>
    <lineage>
        <taxon>Bacteria</taxon>
        <taxon>Pseudomonadati</taxon>
        <taxon>Pseudomonadota</taxon>
        <taxon>Gammaproteobacteria</taxon>
        <taxon>Cellvibrionales</taxon>
        <taxon>Microbulbiferaceae</taxon>
        <taxon>Microbulbifer</taxon>
    </lineage>
</organism>
<evidence type="ECO:0000259" key="1">
    <source>
        <dbReference type="Pfam" id="PF00535"/>
    </source>
</evidence>
<dbReference type="GO" id="GO:0016758">
    <property type="term" value="F:hexosyltransferase activity"/>
    <property type="evidence" value="ECO:0007669"/>
    <property type="project" value="UniProtKB-ARBA"/>
</dbReference>
<reference evidence="3" key="1">
    <citation type="submission" date="2016-11" db="EMBL/GenBank/DDBJ databases">
        <authorList>
            <person name="Varghese N."/>
            <person name="Submissions S."/>
        </authorList>
    </citation>
    <scope>NUCLEOTIDE SEQUENCE [LARGE SCALE GENOMIC DNA]</scope>
    <source>
        <strain evidence="3">CGMCC 1.7063</strain>
    </source>
</reference>
<gene>
    <name evidence="2" type="ORF">SAMN04487965_0018</name>
</gene>
<dbReference type="PANTHER" id="PTHR22916:SF3">
    <property type="entry name" value="UDP-GLCNAC:BETAGAL BETA-1,3-N-ACETYLGLUCOSAMINYLTRANSFERASE-LIKE PROTEIN 1"/>
    <property type="match status" value="1"/>
</dbReference>
<dbReference type="Gene3D" id="3.90.550.10">
    <property type="entry name" value="Spore Coat Polysaccharide Biosynthesis Protein SpsA, Chain A"/>
    <property type="match status" value="1"/>
</dbReference>